<dbReference type="InterPro" id="IPR000757">
    <property type="entry name" value="Beta-glucanase-like"/>
</dbReference>
<keyword evidence="4" id="KW-1185">Reference proteome</keyword>
<evidence type="ECO:0000313" key="4">
    <source>
        <dbReference type="Proteomes" id="UP000600101"/>
    </source>
</evidence>
<evidence type="ECO:0000313" key="3">
    <source>
        <dbReference type="EMBL" id="MBC4017122.1"/>
    </source>
</evidence>
<dbReference type="SUPFAM" id="SSF49899">
    <property type="entry name" value="Concanavalin A-like lectins/glucanases"/>
    <property type="match status" value="1"/>
</dbReference>
<dbReference type="InterPro" id="IPR013320">
    <property type="entry name" value="ConA-like_dom_sf"/>
</dbReference>
<comment type="similarity">
    <text evidence="1">Belongs to the glycosyl hydrolase 16 family.</text>
</comment>
<feature type="domain" description="GH16" evidence="2">
    <location>
        <begin position="1"/>
        <end position="202"/>
    </location>
</feature>
<gene>
    <name evidence="3" type="ORF">H7965_17555</name>
</gene>
<accession>A0A9X0R1M5</accession>
<name>A0A9X0R1M5_9PROT</name>
<evidence type="ECO:0000256" key="1">
    <source>
        <dbReference type="ARBA" id="ARBA00006865"/>
    </source>
</evidence>
<comment type="caution">
    <text evidence="3">The sequence shown here is derived from an EMBL/GenBank/DDBJ whole genome shotgun (WGS) entry which is preliminary data.</text>
</comment>
<dbReference type="Proteomes" id="UP000600101">
    <property type="component" value="Unassembled WGS sequence"/>
</dbReference>
<dbReference type="GO" id="GO:0005975">
    <property type="term" value="P:carbohydrate metabolic process"/>
    <property type="evidence" value="ECO:0007669"/>
    <property type="project" value="InterPro"/>
</dbReference>
<dbReference type="EMBL" id="JACOMF010000023">
    <property type="protein sequence ID" value="MBC4017122.1"/>
    <property type="molecule type" value="Genomic_DNA"/>
</dbReference>
<dbReference type="AlphaFoldDB" id="A0A9X0R1M5"/>
<dbReference type="PROSITE" id="PS51762">
    <property type="entry name" value="GH16_2"/>
    <property type="match status" value="1"/>
</dbReference>
<dbReference type="RefSeq" id="WP_186771888.1">
    <property type="nucleotide sequence ID" value="NZ_JACOMF010000023.1"/>
</dbReference>
<protein>
    <submittedName>
        <fullName evidence="3">Family 16 glycosylhydrolase</fullName>
    </submittedName>
</protein>
<dbReference type="Gene3D" id="2.60.120.200">
    <property type="match status" value="1"/>
</dbReference>
<sequence length="250" mass="26884">MATVPSIETDVPFHHSFEIGNDAGPFQDNWGVDYSTFGEVHLTGISGMKELAGGPSAGHGYGTYTINAKFEGQYAGFNGAALILWPGDNSWPGQELNLAEVTPDGTGRQYGTVHWADANGNNQYELRIFDNVQIGVFHDYTLVWEPDQITFKVDGVVTGIITDHVPRDFDAGGINNTIGFLNNGFDSSLTVRQVDYTPLGLATPEAVPPPPAAAVPAPMPVDTHADTPVDWNALAARAQANFDATGFWFI</sequence>
<dbReference type="GO" id="GO:0004553">
    <property type="term" value="F:hydrolase activity, hydrolyzing O-glycosyl compounds"/>
    <property type="evidence" value="ECO:0007669"/>
    <property type="project" value="InterPro"/>
</dbReference>
<dbReference type="Pfam" id="PF00722">
    <property type="entry name" value="Glyco_hydro_16"/>
    <property type="match status" value="1"/>
</dbReference>
<evidence type="ECO:0000259" key="2">
    <source>
        <dbReference type="PROSITE" id="PS51762"/>
    </source>
</evidence>
<organism evidence="3 4">
    <name type="scientific">Siccirubricoccus deserti</name>
    <dbReference type="NCBI Taxonomy" id="2013562"/>
    <lineage>
        <taxon>Bacteria</taxon>
        <taxon>Pseudomonadati</taxon>
        <taxon>Pseudomonadota</taxon>
        <taxon>Alphaproteobacteria</taxon>
        <taxon>Acetobacterales</taxon>
        <taxon>Roseomonadaceae</taxon>
        <taxon>Siccirubricoccus</taxon>
    </lineage>
</organism>
<proteinExistence type="inferred from homology"/>
<reference evidence="3" key="1">
    <citation type="submission" date="2020-08" db="EMBL/GenBank/DDBJ databases">
        <authorList>
            <person name="Hu Y."/>
            <person name="Nguyen S.V."/>
            <person name="Li F."/>
            <person name="Fanning S."/>
        </authorList>
    </citation>
    <scope>NUCLEOTIDE SEQUENCE</scope>
    <source>
        <strain evidence="3">SYSU D8009</strain>
    </source>
</reference>